<dbReference type="NCBIfam" id="NF007365">
    <property type="entry name" value="PRK09862.1"/>
    <property type="match status" value="1"/>
</dbReference>
<evidence type="ECO:0000259" key="5">
    <source>
        <dbReference type="PROSITE" id="PS50051"/>
    </source>
</evidence>
<dbReference type="PANTHER" id="PTHR32039">
    <property type="entry name" value="MAGNESIUM-CHELATASE SUBUNIT CHLI"/>
    <property type="match status" value="1"/>
</dbReference>
<dbReference type="InterPro" id="IPR020568">
    <property type="entry name" value="Ribosomal_Su5_D2-typ_SF"/>
</dbReference>
<dbReference type="GO" id="GO:0005524">
    <property type="term" value="F:ATP binding"/>
    <property type="evidence" value="ECO:0007669"/>
    <property type="project" value="UniProtKB-KW"/>
</dbReference>
<accession>A0A2S6ZCZ7</accession>
<feature type="region of interest" description="Disordered" evidence="4">
    <location>
        <begin position="534"/>
        <end position="558"/>
    </location>
</feature>
<dbReference type="PANTHER" id="PTHR32039:SF7">
    <property type="entry name" value="COMPETENCE PROTEIN COMM"/>
    <property type="match status" value="1"/>
</dbReference>
<dbReference type="InterPro" id="IPR004482">
    <property type="entry name" value="Mg_chelat-rel"/>
</dbReference>
<evidence type="ECO:0000256" key="4">
    <source>
        <dbReference type="SAM" id="MobiDB-lite"/>
    </source>
</evidence>
<dbReference type="Pfam" id="PF13541">
    <property type="entry name" value="ChlI"/>
    <property type="match status" value="1"/>
</dbReference>
<protein>
    <submittedName>
        <fullName evidence="6">ATP-dependent protease</fullName>
    </submittedName>
</protein>
<dbReference type="EMBL" id="MIGX01000082">
    <property type="protein sequence ID" value="PPT87823.1"/>
    <property type="molecule type" value="Genomic_DNA"/>
</dbReference>
<evidence type="ECO:0000256" key="2">
    <source>
        <dbReference type="ARBA" id="ARBA00022741"/>
    </source>
</evidence>
<keyword evidence="6" id="KW-0645">Protease</keyword>
<keyword evidence="3" id="KW-0067">ATP-binding</keyword>
<evidence type="ECO:0000256" key="3">
    <source>
        <dbReference type="ARBA" id="ARBA00022840"/>
    </source>
</evidence>
<name>A0A2S6ZCZ7_9XANT</name>
<dbReference type="Gene3D" id="3.30.230.10">
    <property type="match status" value="1"/>
</dbReference>
<feature type="domain" description="MCM C-terminal AAA(+) ATPase" evidence="5">
    <location>
        <begin position="287"/>
        <end position="382"/>
    </location>
</feature>
<dbReference type="PRINTS" id="PR01657">
    <property type="entry name" value="MCMFAMILY"/>
</dbReference>
<dbReference type="SUPFAM" id="SSF54211">
    <property type="entry name" value="Ribosomal protein S5 domain 2-like"/>
    <property type="match status" value="1"/>
</dbReference>
<gene>
    <name evidence="6" type="ORF">XthCFBP4691_14755</name>
</gene>
<dbReference type="InterPro" id="IPR001208">
    <property type="entry name" value="MCM_dom"/>
</dbReference>
<dbReference type="InterPro" id="IPR003593">
    <property type="entry name" value="AAA+_ATPase"/>
</dbReference>
<dbReference type="GO" id="GO:0008233">
    <property type="term" value="F:peptidase activity"/>
    <property type="evidence" value="ECO:0007669"/>
    <property type="project" value="UniProtKB-KW"/>
</dbReference>
<sequence>MSLALVHSRARAGVLAPPVRVEVHLSGGLPATHIVGLPEAAVRESRDRVRAAILCAQYAFPARRITINLAPADLPKEGGRFDLPIALGILAAAGQLDPQALDDYEFLGELALTGELRPVDGVLPAALAAAQAGRTLIVPAGNGAEAALAQHVQAFTARTLLDVCAQLNGAKSLPAAAALPAAATPFPDLSDVRGQAQARRALEIAAAGHHHLLLIGSPGCGKTLLASRLPGILPDASEAEALESAAIASVSGRGLDPARWRQRPYRAPHHTASAVSLVGGGTQPRPGEISLAHHGVLFLDELPEWNRHALEVLREPLESGQVTVSRAARSAEFPARFQLIAAMNPCPCGWAGDPSGRCRCTADSVRRYRARISGPLLDRIDLHVEVPRLPSQALRADAPTGESSAAVRARVEQARQRQLTRAGRPNGQLGHGETLRDCRLQPRDEALLEHAIDRLRLSARSLHRIVRVARTIADLDGSEAIATPHLTEAISYGRSWIAANRQRCGRGLWRLAAMRCARRASVTTTSGRAFPRCSHLPRMPQPDVDVTNSVSKALQRRA</sequence>
<dbReference type="Pfam" id="PF01078">
    <property type="entry name" value="Mg_chelatase"/>
    <property type="match status" value="1"/>
</dbReference>
<dbReference type="InterPro" id="IPR025158">
    <property type="entry name" value="Mg_chelat-rel_C"/>
</dbReference>
<dbReference type="AlphaFoldDB" id="A0A2S6ZCZ7"/>
<dbReference type="OrthoDB" id="9813147at2"/>
<dbReference type="InterPro" id="IPR000523">
    <property type="entry name" value="Mg_chelatse_chII-like_cat_dom"/>
</dbReference>
<keyword evidence="7" id="KW-1185">Reference proteome</keyword>
<dbReference type="SMART" id="SM00382">
    <property type="entry name" value="AAA"/>
    <property type="match status" value="1"/>
</dbReference>
<dbReference type="Gene3D" id="3.40.50.300">
    <property type="entry name" value="P-loop containing nucleotide triphosphate hydrolases"/>
    <property type="match status" value="1"/>
</dbReference>
<dbReference type="InterPro" id="IPR045006">
    <property type="entry name" value="CHLI-like"/>
</dbReference>
<organism evidence="6 7">
    <name type="scientific">Xanthomonas theicola</name>
    <dbReference type="NCBI Taxonomy" id="56464"/>
    <lineage>
        <taxon>Bacteria</taxon>
        <taxon>Pseudomonadati</taxon>
        <taxon>Pseudomonadota</taxon>
        <taxon>Gammaproteobacteria</taxon>
        <taxon>Lysobacterales</taxon>
        <taxon>Lysobacteraceae</taxon>
        <taxon>Xanthomonas</taxon>
    </lineage>
</organism>
<dbReference type="InterPro" id="IPR014721">
    <property type="entry name" value="Ribsml_uS5_D2-typ_fold_subgr"/>
</dbReference>
<dbReference type="SUPFAM" id="SSF52540">
    <property type="entry name" value="P-loop containing nucleoside triphosphate hydrolases"/>
    <property type="match status" value="1"/>
</dbReference>
<comment type="similarity">
    <text evidence="1">Belongs to the Mg-chelatase subunits D/I family. ComM subfamily.</text>
</comment>
<proteinExistence type="inferred from homology"/>
<evidence type="ECO:0000313" key="6">
    <source>
        <dbReference type="EMBL" id="PPT87823.1"/>
    </source>
</evidence>
<evidence type="ECO:0000313" key="7">
    <source>
        <dbReference type="Proteomes" id="UP000239898"/>
    </source>
</evidence>
<dbReference type="Proteomes" id="UP000239898">
    <property type="component" value="Unassembled WGS sequence"/>
</dbReference>
<dbReference type="NCBIfam" id="TIGR00368">
    <property type="entry name" value="YifB family Mg chelatase-like AAA ATPase"/>
    <property type="match status" value="1"/>
</dbReference>
<dbReference type="PROSITE" id="PS50051">
    <property type="entry name" value="MCM_2"/>
    <property type="match status" value="1"/>
</dbReference>
<dbReference type="GO" id="GO:0003677">
    <property type="term" value="F:DNA binding"/>
    <property type="evidence" value="ECO:0007669"/>
    <property type="project" value="InterPro"/>
</dbReference>
<evidence type="ECO:0000256" key="1">
    <source>
        <dbReference type="ARBA" id="ARBA00006354"/>
    </source>
</evidence>
<comment type="caution">
    <text evidence="6">The sequence shown here is derived from an EMBL/GenBank/DDBJ whole genome shotgun (WGS) entry which is preliminary data.</text>
</comment>
<dbReference type="InterPro" id="IPR027417">
    <property type="entry name" value="P-loop_NTPase"/>
</dbReference>
<keyword evidence="2" id="KW-0547">Nucleotide-binding</keyword>
<dbReference type="Pfam" id="PF13335">
    <property type="entry name" value="Mg_chelatase_C"/>
    <property type="match status" value="1"/>
</dbReference>
<dbReference type="GO" id="GO:0006508">
    <property type="term" value="P:proteolysis"/>
    <property type="evidence" value="ECO:0007669"/>
    <property type="project" value="UniProtKB-KW"/>
</dbReference>
<reference evidence="6 7" key="1">
    <citation type="submission" date="2016-08" db="EMBL/GenBank/DDBJ databases">
        <title>Evolution of the type three secretion system and type three effector repertoires in Xanthomonas.</title>
        <authorList>
            <person name="Merda D."/>
            <person name="Briand M."/>
            <person name="Bosis E."/>
            <person name="Rousseau C."/>
            <person name="Portier P."/>
            <person name="Jacques M.-A."/>
            <person name="Fischer-Le Saux M."/>
        </authorList>
    </citation>
    <scope>NUCLEOTIDE SEQUENCE [LARGE SCALE GENOMIC DNA]</scope>
    <source>
        <strain evidence="6 7">CFBP 4691</strain>
    </source>
</reference>
<keyword evidence="6" id="KW-0378">Hydrolase</keyword>